<evidence type="ECO:0000256" key="1">
    <source>
        <dbReference type="SAM" id="SignalP"/>
    </source>
</evidence>
<gene>
    <name evidence="2" type="ORF">CAUJ_LOCUS2967</name>
</gene>
<evidence type="ECO:0000313" key="3">
    <source>
        <dbReference type="Proteomes" id="UP000835052"/>
    </source>
</evidence>
<evidence type="ECO:0000313" key="2">
    <source>
        <dbReference type="EMBL" id="CAD6187048.1"/>
    </source>
</evidence>
<keyword evidence="3" id="KW-1185">Reference proteome</keyword>
<reference evidence="2" key="1">
    <citation type="submission" date="2020-10" db="EMBL/GenBank/DDBJ databases">
        <authorList>
            <person name="Kikuchi T."/>
        </authorList>
    </citation>
    <scope>NUCLEOTIDE SEQUENCE</scope>
    <source>
        <strain evidence="2">NKZ352</strain>
    </source>
</reference>
<protein>
    <recommendedName>
        <fullName evidence="4">SnoaL-like domain-containing protein</fullName>
    </recommendedName>
</protein>
<feature type="chain" id="PRO_5035930804" description="SnoaL-like domain-containing protein" evidence="1">
    <location>
        <begin position="16"/>
        <end position="155"/>
    </location>
</feature>
<feature type="signal peptide" evidence="1">
    <location>
        <begin position="1"/>
        <end position="15"/>
    </location>
</feature>
<proteinExistence type="predicted"/>
<evidence type="ECO:0008006" key="4">
    <source>
        <dbReference type="Google" id="ProtNLM"/>
    </source>
</evidence>
<accession>A0A8S1GWK2</accession>
<dbReference type="AlphaFoldDB" id="A0A8S1GWK2"/>
<sequence>MKLLLVVLLVVYCAAIHRKGRDPTDEIDRQLTAFERSFHAKRSQIVNDVFVAAGKLEIAGHTPLHGIGEIEPYVRRMHQQHFTLKFTKRQSSFDAVKREVIFFGFVDIEGENWPKNSSAYNGIGKLVGYTNVPERWRINELYLGHAPYVRKRFPF</sequence>
<dbReference type="EMBL" id="CAJGYM010000005">
    <property type="protein sequence ID" value="CAD6187048.1"/>
    <property type="molecule type" value="Genomic_DNA"/>
</dbReference>
<organism evidence="2 3">
    <name type="scientific">Caenorhabditis auriculariae</name>
    <dbReference type="NCBI Taxonomy" id="2777116"/>
    <lineage>
        <taxon>Eukaryota</taxon>
        <taxon>Metazoa</taxon>
        <taxon>Ecdysozoa</taxon>
        <taxon>Nematoda</taxon>
        <taxon>Chromadorea</taxon>
        <taxon>Rhabditida</taxon>
        <taxon>Rhabditina</taxon>
        <taxon>Rhabditomorpha</taxon>
        <taxon>Rhabditoidea</taxon>
        <taxon>Rhabditidae</taxon>
        <taxon>Peloderinae</taxon>
        <taxon>Caenorhabditis</taxon>
    </lineage>
</organism>
<dbReference type="Proteomes" id="UP000835052">
    <property type="component" value="Unassembled WGS sequence"/>
</dbReference>
<name>A0A8S1GWK2_9PELO</name>
<comment type="caution">
    <text evidence="2">The sequence shown here is derived from an EMBL/GenBank/DDBJ whole genome shotgun (WGS) entry which is preliminary data.</text>
</comment>
<keyword evidence="1" id="KW-0732">Signal</keyword>